<gene>
    <name evidence="2" type="ORF">NMOB1V02_LOCUS11748</name>
</gene>
<evidence type="ECO:0000313" key="3">
    <source>
        <dbReference type="Proteomes" id="UP000678499"/>
    </source>
</evidence>
<dbReference type="AlphaFoldDB" id="A0A7R9C1G0"/>
<accession>A0A7R9C1G0</accession>
<evidence type="ECO:0000313" key="2">
    <source>
        <dbReference type="EMBL" id="CAD7284141.1"/>
    </source>
</evidence>
<reference evidence="2" key="1">
    <citation type="submission" date="2020-11" db="EMBL/GenBank/DDBJ databases">
        <authorList>
            <person name="Tran Van P."/>
        </authorList>
    </citation>
    <scope>NUCLEOTIDE SEQUENCE</scope>
</reference>
<feature type="region of interest" description="Disordered" evidence="1">
    <location>
        <begin position="33"/>
        <end position="66"/>
    </location>
</feature>
<proteinExistence type="predicted"/>
<evidence type="ECO:0000256" key="1">
    <source>
        <dbReference type="SAM" id="MobiDB-lite"/>
    </source>
</evidence>
<feature type="region of interest" description="Disordered" evidence="1">
    <location>
        <begin position="205"/>
        <end position="226"/>
    </location>
</feature>
<keyword evidence="3" id="KW-1185">Reference proteome</keyword>
<sequence length="255" mass="28492">MTQMTQMAPRITVNHLESHYHPSAPVMTFLERENEQEYSTQSLSHDSGHGSSEQEESPRFHLTGGSLRAGSARNLCHGIRSWRQTDDWRAETGQGWPRGVYGAARATSPWNHTYSEIDGKRVFDGQDPVYAEIDHEHEQQLILGGLHPHHQALLMHRQQQQQAGVDFGRQIHDPNLIATIRNAMKSPSPHKRTGMRQSLKLSPGIVPSTMSEHASRSNTPSALSDAEKLALANDHAITSSPMHRINVIDTLVSQI</sequence>
<dbReference type="EMBL" id="CAJPEX010007055">
    <property type="protein sequence ID" value="CAG0924293.1"/>
    <property type="molecule type" value="Genomic_DNA"/>
</dbReference>
<protein>
    <submittedName>
        <fullName evidence="2">Uncharacterized protein</fullName>
    </submittedName>
</protein>
<dbReference type="Proteomes" id="UP000678499">
    <property type="component" value="Unassembled WGS sequence"/>
</dbReference>
<feature type="compositionally biased region" description="Polar residues" evidence="1">
    <location>
        <begin position="208"/>
        <end position="222"/>
    </location>
</feature>
<dbReference type="OrthoDB" id="1100386at2759"/>
<organism evidence="2">
    <name type="scientific">Notodromas monacha</name>
    <dbReference type="NCBI Taxonomy" id="399045"/>
    <lineage>
        <taxon>Eukaryota</taxon>
        <taxon>Metazoa</taxon>
        <taxon>Ecdysozoa</taxon>
        <taxon>Arthropoda</taxon>
        <taxon>Crustacea</taxon>
        <taxon>Oligostraca</taxon>
        <taxon>Ostracoda</taxon>
        <taxon>Podocopa</taxon>
        <taxon>Podocopida</taxon>
        <taxon>Cypridocopina</taxon>
        <taxon>Cypridoidea</taxon>
        <taxon>Cyprididae</taxon>
        <taxon>Notodromas</taxon>
    </lineage>
</organism>
<name>A0A7R9C1G0_9CRUS</name>
<feature type="compositionally biased region" description="Polar residues" evidence="1">
    <location>
        <begin position="37"/>
        <end position="51"/>
    </location>
</feature>
<dbReference type="EMBL" id="OA889092">
    <property type="protein sequence ID" value="CAD7284141.1"/>
    <property type="molecule type" value="Genomic_DNA"/>
</dbReference>